<dbReference type="InterPro" id="IPR019533">
    <property type="entry name" value="Peptidase_S26"/>
</dbReference>
<keyword evidence="5" id="KW-0812">Transmembrane</keyword>
<protein>
    <recommendedName>
        <fullName evidence="3">Mitochondrial inner membrane protease subunit 2</fullName>
    </recommendedName>
</protein>
<keyword evidence="8" id="KW-1133">Transmembrane helix</keyword>
<keyword evidence="7" id="KW-0378">Hydrolase</keyword>
<evidence type="ECO:0000256" key="6">
    <source>
        <dbReference type="ARBA" id="ARBA00022792"/>
    </source>
</evidence>
<comment type="subcellular location">
    <subcellularLocation>
        <location evidence="1">Mitochondrion inner membrane</location>
        <topology evidence="1">Single-pass membrane protein</topology>
    </subcellularLocation>
</comment>
<dbReference type="SUPFAM" id="SSF51306">
    <property type="entry name" value="LexA/Signal peptidase"/>
    <property type="match status" value="1"/>
</dbReference>
<evidence type="ECO:0000256" key="3">
    <source>
        <dbReference type="ARBA" id="ARBA00013650"/>
    </source>
</evidence>
<dbReference type="CDD" id="cd06530">
    <property type="entry name" value="S26_SPase_I"/>
    <property type="match status" value="1"/>
</dbReference>
<evidence type="ECO:0000256" key="10">
    <source>
        <dbReference type="ARBA" id="ARBA00023136"/>
    </source>
</evidence>
<dbReference type="GO" id="GO:0004252">
    <property type="term" value="F:serine-type endopeptidase activity"/>
    <property type="evidence" value="ECO:0007669"/>
    <property type="project" value="InterPro"/>
</dbReference>
<evidence type="ECO:0000256" key="7">
    <source>
        <dbReference type="ARBA" id="ARBA00022801"/>
    </source>
</evidence>
<evidence type="ECO:0000313" key="13">
    <source>
        <dbReference type="Proteomes" id="UP000054558"/>
    </source>
</evidence>
<organism evidence="12 13">
    <name type="scientific">Klebsormidium nitens</name>
    <name type="common">Green alga</name>
    <name type="synonym">Ulothrix nitens</name>
    <dbReference type="NCBI Taxonomy" id="105231"/>
    <lineage>
        <taxon>Eukaryota</taxon>
        <taxon>Viridiplantae</taxon>
        <taxon>Streptophyta</taxon>
        <taxon>Klebsormidiophyceae</taxon>
        <taxon>Klebsormidiales</taxon>
        <taxon>Klebsormidiaceae</taxon>
        <taxon>Klebsormidium</taxon>
    </lineage>
</organism>
<dbReference type="GO" id="GO:0042720">
    <property type="term" value="C:mitochondrial inner membrane peptidase complex"/>
    <property type="evidence" value="ECO:0000318"/>
    <property type="project" value="GO_Central"/>
</dbReference>
<evidence type="ECO:0000256" key="4">
    <source>
        <dbReference type="ARBA" id="ARBA00022670"/>
    </source>
</evidence>
<feature type="domain" description="Peptidase S26" evidence="11">
    <location>
        <begin position="1"/>
        <end position="59"/>
    </location>
</feature>
<reference evidence="12 13" key="1">
    <citation type="journal article" date="2014" name="Nat. Commun.">
        <title>Klebsormidium flaccidum genome reveals primary factors for plant terrestrial adaptation.</title>
        <authorList>
            <person name="Hori K."/>
            <person name="Maruyama F."/>
            <person name="Fujisawa T."/>
            <person name="Togashi T."/>
            <person name="Yamamoto N."/>
            <person name="Seo M."/>
            <person name="Sato S."/>
            <person name="Yamada T."/>
            <person name="Mori H."/>
            <person name="Tajima N."/>
            <person name="Moriyama T."/>
            <person name="Ikeuchi M."/>
            <person name="Watanabe M."/>
            <person name="Wada H."/>
            <person name="Kobayashi K."/>
            <person name="Saito M."/>
            <person name="Masuda T."/>
            <person name="Sasaki-Sekimoto Y."/>
            <person name="Mashiguchi K."/>
            <person name="Awai K."/>
            <person name="Shimojima M."/>
            <person name="Masuda S."/>
            <person name="Iwai M."/>
            <person name="Nobusawa T."/>
            <person name="Narise T."/>
            <person name="Kondo S."/>
            <person name="Saito H."/>
            <person name="Sato R."/>
            <person name="Murakawa M."/>
            <person name="Ihara Y."/>
            <person name="Oshima-Yamada Y."/>
            <person name="Ohtaka K."/>
            <person name="Satoh M."/>
            <person name="Sonobe K."/>
            <person name="Ishii M."/>
            <person name="Ohtani R."/>
            <person name="Kanamori-Sato M."/>
            <person name="Honoki R."/>
            <person name="Miyazaki D."/>
            <person name="Mochizuki H."/>
            <person name="Umetsu J."/>
            <person name="Higashi K."/>
            <person name="Shibata D."/>
            <person name="Kamiya Y."/>
            <person name="Sato N."/>
            <person name="Nakamura Y."/>
            <person name="Tabata S."/>
            <person name="Ida S."/>
            <person name="Kurokawa K."/>
            <person name="Ohta H."/>
        </authorList>
    </citation>
    <scope>NUCLEOTIDE SEQUENCE [LARGE SCALE GENOMIC DNA]</scope>
    <source>
        <strain evidence="12 13">NIES-2285</strain>
    </source>
</reference>
<dbReference type="PRINTS" id="PR00727">
    <property type="entry name" value="LEADERPTASE"/>
</dbReference>
<dbReference type="PANTHER" id="PTHR46041:SF2">
    <property type="entry name" value="MITOCHONDRIAL INNER MEMBRANE PROTEASE SUBUNIT 2"/>
    <property type="match status" value="1"/>
</dbReference>
<dbReference type="Pfam" id="PF10502">
    <property type="entry name" value="Peptidase_S26"/>
    <property type="match status" value="2"/>
</dbReference>
<dbReference type="InterPro" id="IPR000223">
    <property type="entry name" value="Pept_S26A_signal_pept_1"/>
</dbReference>
<evidence type="ECO:0000256" key="5">
    <source>
        <dbReference type="ARBA" id="ARBA00022692"/>
    </source>
</evidence>
<dbReference type="STRING" id="105231.A0A1Y1I3H3"/>
<name>A0A1Y1I3H3_KLENI</name>
<dbReference type="GO" id="GO:0004175">
    <property type="term" value="F:endopeptidase activity"/>
    <property type="evidence" value="ECO:0000318"/>
    <property type="project" value="GO_Central"/>
</dbReference>
<evidence type="ECO:0000313" key="12">
    <source>
        <dbReference type="EMBL" id="GAQ83286.1"/>
    </source>
</evidence>
<comment type="similarity">
    <text evidence="2">Belongs to the peptidase S26 family. IMP2 subfamily.</text>
</comment>
<evidence type="ECO:0000256" key="2">
    <source>
        <dbReference type="ARBA" id="ARBA00007066"/>
    </source>
</evidence>
<sequence length="132" mass="15046">MQPTLNPPDRTFEDRILLDKLSVWGYKYRRGDVVVLRAPDRPNEFLVKRLIGLQGDWVSNPETQDMTRIPDGKCWVEGDNAAASSDSREYGAVPLALLEGRVSHILWPPQRIGRMQSRPPDPSRVVIRRPGM</sequence>
<dbReference type="Gene3D" id="2.10.109.10">
    <property type="entry name" value="Umud Fragment, subunit A"/>
    <property type="match status" value="1"/>
</dbReference>
<dbReference type="OMA" id="YILWPPS"/>
<evidence type="ECO:0000256" key="1">
    <source>
        <dbReference type="ARBA" id="ARBA00004434"/>
    </source>
</evidence>
<proteinExistence type="inferred from homology"/>
<gene>
    <name evidence="12" type="ORF">KFL_001420110</name>
</gene>
<keyword evidence="4 12" id="KW-0645">Protease</keyword>
<evidence type="ECO:0000256" key="9">
    <source>
        <dbReference type="ARBA" id="ARBA00023128"/>
    </source>
</evidence>
<keyword evidence="13" id="KW-1185">Reference proteome</keyword>
<dbReference type="OrthoDB" id="9996127at2759"/>
<dbReference type="GO" id="GO:0006465">
    <property type="term" value="P:signal peptide processing"/>
    <property type="evidence" value="ECO:0007669"/>
    <property type="project" value="InterPro"/>
</dbReference>
<evidence type="ECO:0000256" key="8">
    <source>
        <dbReference type="ARBA" id="ARBA00022989"/>
    </source>
</evidence>
<feature type="domain" description="Peptidase S26" evidence="11">
    <location>
        <begin position="62"/>
        <end position="107"/>
    </location>
</feature>
<evidence type="ECO:0000259" key="11">
    <source>
        <dbReference type="Pfam" id="PF10502"/>
    </source>
</evidence>
<keyword evidence="6" id="KW-0999">Mitochondrion inner membrane</keyword>
<accession>A0A1Y1I3H3</accession>
<dbReference type="InterPro" id="IPR037730">
    <property type="entry name" value="IMP2"/>
</dbReference>
<dbReference type="Proteomes" id="UP000054558">
    <property type="component" value="Unassembled WGS sequence"/>
</dbReference>
<dbReference type="EMBL" id="DF237091">
    <property type="protein sequence ID" value="GAQ83286.1"/>
    <property type="molecule type" value="Genomic_DNA"/>
</dbReference>
<keyword evidence="9" id="KW-0496">Mitochondrion</keyword>
<dbReference type="AlphaFoldDB" id="A0A1Y1I3H3"/>
<dbReference type="PANTHER" id="PTHR46041">
    <property type="entry name" value="MITOCHONDRIAL INNER MEMBRANE PROTEASE SUBUNIT 2"/>
    <property type="match status" value="1"/>
</dbReference>
<dbReference type="GO" id="GO:0006627">
    <property type="term" value="P:protein processing involved in protein targeting to mitochondrion"/>
    <property type="evidence" value="ECO:0000318"/>
    <property type="project" value="GO_Central"/>
</dbReference>
<keyword evidence="10" id="KW-0472">Membrane</keyword>
<dbReference type="InterPro" id="IPR036286">
    <property type="entry name" value="LexA/Signal_pep-like_sf"/>
</dbReference>